<dbReference type="PANTHER" id="PTHR30349:SF41">
    <property type="entry name" value="INTEGRASE_RECOMBINASE PROTEIN MJ0367-RELATED"/>
    <property type="match status" value="1"/>
</dbReference>
<dbReference type="GO" id="GO:0006310">
    <property type="term" value="P:DNA recombination"/>
    <property type="evidence" value="ECO:0007669"/>
    <property type="project" value="UniProtKB-KW"/>
</dbReference>
<evidence type="ECO:0000256" key="4">
    <source>
        <dbReference type="ARBA" id="ARBA00023172"/>
    </source>
</evidence>
<dbReference type="InterPro" id="IPR050090">
    <property type="entry name" value="Tyrosine_recombinase_XerCD"/>
</dbReference>
<comment type="similarity">
    <text evidence="1">Belongs to the 'phage' integrase family.</text>
</comment>
<dbReference type="InterPro" id="IPR044068">
    <property type="entry name" value="CB"/>
</dbReference>
<feature type="domain" description="Core-binding (CB)" evidence="7">
    <location>
        <begin position="6"/>
        <end position="85"/>
    </location>
</feature>
<dbReference type="GO" id="GO:0015074">
    <property type="term" value="P:DNA integration"/>
    <property type="evidence" value="ECO:0007669"/>
    <property type="project" value="UniProtKB-KW"/>
</dbReference>
<keyword evidence="3 5" id="KW-0238">DNA-binding</keyword>
<dbReference type="Proteomes" id="UP000578697">
    <property type="component" value="Unassembled WGS sequence"/>
</dbReference>
<evidence type="ECO:0000256" key="5">
    <source>
        <dbReference type="PROSITE-ProRule" id="PRU01248"/>
    </source>
</evidence>
<evidence type="ECO:0000259" key="7">
    <source>
        <dbReference type="PROSITE" id="PS51900"/>
    </source>
</evidence>
<gene>
    <name evidence="8" type="ORF">HNP77_002339</name>
</gene>
<organism evidence="8 9">
    <name type="scientific">Treponema rectale</name>
    <dbReference type="NCBI Taxonomy" id="744512"/>
    <lineage>
        <taxon>Bacteria</taxon>
        <taxon>Pseudomonadati</taxon>
        <taxon>Spirochaetota</taxon>
        <taxon>Spirochaetia</taxon>
        <taxon>Spirochaetales</taxon>
        <taxon>Treponemataceae</taxon>
        <taxon>Treponema</taxon>
    </lineage>
</organism>
<evidence type="ECO:0000313" key="9">
    <source>
        <dbReference type="Proteomes" id="UP000578697"/>
    </source>
</evidence>
<sequence>MTEIEKNLGTEIELFLNYKNVSSGINSVYIQALRRFEKFCYENYADQKELTQEMIDSWCQKRSSELNGSRNTRIKVVRAFIKFLNQRGLACIELPVLMKSEKSKYIPHSFTEEELKAFFFECDHICKDGRRFSNYKNLVVPVLFRLLYSSGIRTTEARLLKREDVDFENGILKIRKGKGSDKHYVALHSSTVDMLKKYDFAMDKLKKNRTYFFEKSNGSFFDKSWLSRCFRECWYRANKTSAVPYDLRHNYATTNINSWETDSFEFNDKLFFLSKSMGHKKLVSTLYYYSIVPRLSETIKDKTESDLNEIIKEVNYEE</sequence>
<evidence type="ECO:0000313" key="8">
    <source>
        <dbReference type="EMBL" id="MBB5219950.1"/>
    </source>
</evidence>
<name>A0A840SGT3_9SPIR</name>
<dbReference type="InterPro" id="IPR011010">
    <property type="entry name" value="DNA_brk_join_enz"/>
</dbReference>
<dbReference type="PROSITE" id="PS51898">
    <property type="entry name" value="TYR_RECOMBINASE"/>
    <property type="match status" value="1"/>
</dbReference>
<protein>
    <submittedName>
        <fullName evidence="8">Integrase</fullName>
    </submittedName>
</protein>
<keyword evidence="2" id="KW-0229">DNA integration</keyword>
<dbReference type="InterPro" id="IPR002104">
    <property type="entry name" value="Integrase_catalytic"/>
</dbReference>
<evidence type="ECO:0000259" key="6">
    <source>
        <dbReference type="PROSITE" id="PS51898"/>
    </source>
</evidence>
<comment type="caution">
    <text evidence="8">The sequence shown here is derived from an EMBL/GenBank/DDBJ whole genome shotgun (WGS) entry which is preliminary data.</text>
</comment>
<keyword evidence="4" id="KW-0233">DNA recombination</keyword>
<evidence type="ECO:0000256" key="2">
    <source>
        <dbReference type="ARBA" id="ARBA00022908"/>
    </source>
</evidence>
<dbReference type="Gene3D" id="1.10.443.10">
    <property type="entry name" value="Intergrase catalytic core"/>
    <property type="match status" value="1"/>
</dbReference>
<dbReference type="Pfam" id="PF00589">
    <property type="entry name" value="Phage_integrase"/>
    <property type="match status" value="1"/>
</dbReference>
<dbReference type="PANTHER" id="PTHR30349">
    <property type="entry name" value="PHAGE INTEGRASE-RELATED"/>
    <property type="match status" value="1"/>
</dbReference>
<feature type="domain" description="Tyr recombinase" evidence="6">
    <location>
        <begin position="105"/>
        <end position="304"/>
    </location>
</feature>
<keyword evidence="9" id="KW-1185">Reference proteome</keyword>
<evidence type="ECO:0000256" key="3">
    <source>
        <dbReference type="ARBA" id="ARBA00023125"/>
    </source>
</evidence>
<dbReference type="InterPro" id="IPR013762">
    <property type="entry name" value="Integrase-like_cat_sf"/>
</dbReference>
<dbReference type="RefSeq" id="WP_184653532.1">
    <property type="nucleotide sequence ID" value="NZ_JACHFR010000004.1"/>
</dbReference>
<dbReference type="Gene3D" id="1.10.150.130">
    <property type="match status" value="1"/>
</dbReference>
<proteinExistence type="inferred from homology"/>
<dbReference type="InterPro" id="IPR010998">
    <property type="entry name" value="Integrase_recombinase_N"/>
</dbReference>
<dbReference type="SUPFAM" id="SSF56349">
    <property type="entry name" value="DNA breaking-rejoining enzymes"/>
    <property type="match status" value="1"/>
</dbReference>
<reference evidence="8 9" key="1">
    <citation type="submission" date="2020-08" db="EMBL/GenBank/DDBJ databases">
        <title>Genomic Encyclopedia of Type Strains, Phase IV (KMG-IV): sequencing the most valuable type-strain genomes for metagenomic binning, comparative biology and taxonomic classification.</title>
        <authorList>
            <person name="Goeker M."/>
        </authorList>
    </citation>
    <scope>NUCLEOTIDE SEQUENCE [LARGE SCALE GENOMIC DNA]</scope>
    <source>
        <strain evidence="8 9">DSM 103679</strain>
    </source>
</reference>
<dbReference type="AlphaFoldDB" id="A0A840SGT3"/>
<evidence type="ECO:0000256" key="1">
    <source>
        <dbReference type="ARBA" id="ARBA00008857"/>
    </source>
</evidence>
<dbReference type="PROSITE" id="PS51900">
    <property type="entry name" value="CB"/>
    <property type="match status" value="1"/>
</dbReference>
<accession>A0A840SGT3</accession>
<dbReference type="GO" id="GO:0003677">
    <property type="term" value="F:DNA binding"/>
    <property type="evidence" value="ECO:0007669"/>
    <property type="project" value="UniProtKB-UniRule"/>
</dbReference>
<dbReference type="EMBL" id="JACHFR010000004">
    <property type="protein sequence ID" value="MBB5219950.1"/>
    <property type="molecule type" value="Genomic_DNA"/>
</dbReference>